<accession>A0A3A1V535</accession>
<evidence type="ECO:0000313" key="3">
    <source>
        <dbReference type="Proteomes" id="UP000266482"/>
    </source>
</evidence>
<evidence type="ECO:0000256" key="1">
    <source>
        <dbReference type="SAM" id="MobiDB-lite"/>
    </source>
</evidence>
<protein>
    <submittedName>
        <fullName evidence="2">Uncharacterized protein</fullName>
    </submittedName>
</protein>
<comment type="caution">
    <text evidence="2">The sequence shown here is derived from an EMBL/GenBank/DDBJ whole genome shotgun (WGS) entry which is preliminary data.</text>
</comment>
<sequence>MQEDKNRQVCHWCLSEIIWDEEIGPETHCPHCDNELGSYRSMSIGLERGDDEAEQPGSDDSDDEDKWLDDEEDDSDKYTAEEGFRGGSRSLLAAESVIQRIIDEQLEAPECPVCREYMMEAGVQTVGGAGFAAAEPAAVGIPVLPNPFKMVWYVCPACYHTASFLSHADREEMMNRLAARS</sequence>
<feature type="compositionally biased region" description="Acidic residues" evidence="1">
    <location>
        <begin position="49"/>
        <end position="75"/>
    </location>
</feature>
<organism evidence="2 3">
    <name type="scientific">Paenibacillus nanensis</name>
    <dbReference type="NCBI Taxonomy" id="393251"/>
    <lineage>
        <taxon>Bacteria</taxon>
        <taxon>Bacillati</taxon>
        <taxon>Bacillota</taxon>
        <taxon>Bacilli</taxon>
        <taxon>Bacillales</taxon>
        <taxon>Paenibacillaceae</taxon>
        <taxon>Paenibacillus</taxon>
    </lineage>
</organism>
<proteinExistence type="predicted"/>
<dbReference type="OrthoDB" id="2665608at2"/>
<evidence type="ECO:0000313" key="2">
    <source>
        <dbReference type="EMBL" id="RIX52670.1"/>
    </source>
</evidence>
<feature type="region of interest" description="Disordered" evidence="1">
    <location>
        <begin position="43"/>
        <end position="83"/>
    </location>
</feature>
<name>A0A3A1V535_9BACL</name>
<dbReference type="AlphaFoldDB" id="A0A3A1V535"/>
<dbReference type="EMBL" id="QXQA01000006">
    <property type="protein sequence ID" value="RIX52670.1"/>
    <property type="molecule type" value="Genomic_DNA"/>
</dbReference>
<keyword evidence="3" id="KW-1185">Reference proteome</keyword>
<reference evidence="2 3" key="1">
    <citation type="submission" date="2018-09" db="EMBL/GenBank/DDBJ databases">
        <title>Paenibacillus aracenensis nov. sp. isolated from a cave in southern Spain.</title>
        <authorList>
            <person name="Jurado V."/>
            <person name="Gutierrez-Patricio S."/>
            <person name="Gonzalez-Pimentel J.L."/>
            <person name="Miller A.Z."/>
            <person name="Laiz L."/>
            <person name="Saiz-Jimenez C."/>
        </authorList>
    </citation>
    <scope>NUCLEOTIDE SEQUENCE [LARGE SCALE GENOMIC DNA]</scope>
    <source>
        <strain evidence="2 3">DSM 22867</strain>
    </source>
</reference>
<gene>
    <name evidence="2" type="ORF">D3P08_11680</name>
</gene>
<dbReference type="Proteomes" id="UP000266482">
    <property type="component" value="Unassembled WGS sequence"/>
</dbReference>
<dbReference type="RefSeq" id="WP_119599879.1">
    <property type="nucleotide sequence ID" value="NZ_QXQA01000006.1"/>
</dbReference>